<evidence type="ECO:0000313" key="4">
    <source>
        <dbReference type="EMBL" id="KAF5775211.1"/>
    </source>
</evidence>
<dbReference type="InterPro" id="IPR023213">
    <property type="entry name" value="CAT-like_dom_sf"/>
</dbReference>
<keyword evidence="3 4" id="KW-0012">Acyltransferase</keyword>
<dbReference type="GO" id="GO:0047162">
    <property type="term" value="F:17-O-deacetylvindoline O-acetyltransferase activity"/>
    <property type="evidence" value="ECO:0007669"/>
    <property type="project" value="UniProtKB-EC"/>
</dbReference>
<dbReference type="EMBL" id="MNCJ02000328">
    <property type="protein sequence ID" value="KAF5775211.1"/>
    <property type="molecule type" value="Genomic_DNA"/>
</dbReference>
<dbReference type="AlphaFoldDB" id="A0A9K3HDN5"/>
<keyword evidence="5" id="KW-1185">Reference proteome</keyword>
<evidence type="ECO:0000313" key="5">
    <source>
        <dbReference type="Proteomes" id="UP000215914"/>
    </source>
</evidence>
<dbReference type="Gene3D" id="3.30.559.10">
    <property type="entry name" value="Chloramphenicol acetyltransferase-like domain"/>
    <property type="match status" value="2"/>
</dbReference>
<keyword evidence="2 4" id="KW-0808">Transferase</keyword>
<organism evidence="4 5">
    <name type="scientific">Helianthus annuus</name>
    <name type="common">Common sunflower</name>
    <dbReference type="NCBI Taxonomy" id="4232"/>
    <lineage>
        <taxon>Eukaryota</taxon>
        <taxon>Viridiplantae</taxon>
        <taxon>Streptophyta</taxon>
        <taxon>Embryophyta</taxon>
        <taxon>Tracheophyta</taxon>
        <taxon>Spermatophyta</taxon>
        <taxon>Magnoliopsida</taxon>
        <taxon>eudicotyledons</taxon>
        <taxon>Gunneridae</taxon>
        <taxon>Pentapetalae</taxon>
        <taxon>asterids</taxon>
        <taxon>campanulids</taxon>
        <taxon>Asterales</taxon>
        <taxon>Asteraceae</taxon>
        <taxon>Asteroideae</taxon>
        <taxon>Heliantheae alliance</taxon>
        <taxon>Heliantheae</taxon>
        <taxon>Helianthus</taxon>
    </lineage>
</organism>
<comment type="caution">
    <text evidence="4">The sequence shown here is derived from an EMBL/GenBank/DDBJ whole genome shotgun (WGS) entry which is preliminary data.</text>
</comment>
<accession>A0A9K3HDN5</accession>
<evidence type="ECO:0000256" key="2">
    <source>
        <dbReference type="ARBA" id="ARBA00022679"/>
    </source>
</evidence>
<name>A0A9K3HDN5_HELAN</name>
<dbReference type="Gramene" id="mRNA:HanXRQr2_Chr13g0609581">
    <property type="protein sequence ID" value="CDS:HanXRQr2_Chr13g0609581.1"/>
    <property type="gene ID" value="HanXRQr2_Chr13g0609581"/>
</dbReference>
<dbReference type="PANTHER" id="PTHR31623">
    <property type="entry name" value="F21J9.9"/>
    <property type="match status" value="1"/>
</dbReference>
<reference evidence="4" key="1">
    <citation type="journal article" date="2017" name="Nature">
        <title>The sunflower genome provides insights into oil metabolism, flowering and Asterid evolution.</title>
        <authorList>
            <person name="Badouin H."/>
            <person name="Gouzy J."/>
            <person name="Grassa C.J."/>
            <person name="Murat F."/>
            <person name="Staton S.E."/>
            <person name="Cottret L."/>
            <person name="Lelandais-Briere C."/>
            <person name="Owens G.L."/>
            <person name="Carrere S."/>
            <person name="Mayjonade B."/>
            <person name="Legrand L."/>
            <person name="Gill N."/>
            <person name="Kane N.C."/>
            <person name="Bowers J.E."/>
            <person name="Hubner S."/>
            <person name="Bellec A."/>
            <person name="Berard A."/>
            <person name="Berges H."/>
            <person name="Blanchet N."/>
            <person name="Boniface M.C."/>
            <person name="Brunel D."/>
            <person name="Catrice O."/>
            <person name="Chaidir N."/>
            <person name="Claudel C."/>
            <person name="Donnadieu C."/>
            <person name="Faraut T."/>
            <person name="Fievet G."/>
            <person name="Helmstetter N."/>
            <person name="King M."/>
            <person name="Knapp S.J."/>
            <person name="Lai Z."/>
            <person name="Le Paslier M.C."/>
            <person name="Lippi Y."/>
            <person name="Lorenzon L."/>
            <person name="Mandel J.R."/>
            <person name="Marage G."/>
            <person name="Marchand G."/>
            <person name="Marquand E."/>
            <person name="Bret-Mestries E."/>
            <person name="Morien E."/>
            <person name="Nambeesan S."/>
            <person name="Nguyen T."/>
            <person name="Pegot-Espagnet P."/>
            <person name="Pouilly N."/>
            <person name="Raftis F."/>
            <person name="Sallet E."/>
            <person name="Schiex T."/>
            <person name="Thomas J."/>
            <person name="Vandecasteele C."/>
            <person name="Vares D."/>
            <person name="Vear F."/>
            <person name="Vautrin S."/>
            <person name="Crespi M."/>
            <person name="Mangin B."/>
            <person name="Burke J.M."/>
            <person name="Salse J."/>
            <person name="Munos S."/>
            <person name="Vincourt P."/>
            <person name="Rieseberg L.H."/>
            <person name="Langlade N.B."/>
        </authorList>
    </citation>
    <scope>NUCLEOTIDE SEQUENCE</scope>
    <source>
        <tissue evidence="4">Leaves</tissue>
    </source>
</reference>
<sequence>MPINMVMIGKLLRFGRRQIHTIISRDIIKPANLTPSHLQTYNLSELDLLIGKLYIPMLLLYPNKDSCSLTAQDKTRVLKNSLSQSLTKYYPFAGRLPTLKTPYVDCNDKGVVFLEARSEAKLEKFQLGMAQDENLDNLFADDMVCNNSPHSTNLVGIQLNHFACGGVGLAVSMSHLVGDGCTLGSFVNHWASVARYGSADHKEVLPLNPHFIHVPRTDLSEAPVMNQQNAGLSTPVTRKFFFPNSKLNDLKKLVQSATNDIPTRVEVLTSLLYKTTVAAATTNSGCFKPSYLMSPANIRRRLPEKLPQTAVGNIVSLMMVPTTHASETSLSMLVREIKKQKSQLEGVKSMQQATENYKLLMSKLGNDQDLKTLIKRSYTCSSLCGYPFNKVDFGWGKPMATAIALRSAGQNSFVLIDAANGDGIEAHVTLEIQDMEIFQNDKELLSFCQIN</sequence>
<dbReference type="EC" id="2.3.1.107" evidence="4"/>
<dbReference type="Pfam" id="PF02458">
    <property type="entry name" value="Transferase"/>
    <property type="match status" value="1"/>
</dbReference>
<proteinExistence type="inferred from homology"/>
<protein>
    <submittedName>
        <fullName evidence="4">Deacetylvindoline O-acetyltransferase</fullName>
        <ecNumber evidence="4">2.3.1.107</ecNumber>
    </submittedName>
</protein>
<dbReference type="Proteomes" id="UP000215914">
    <property type="component" value="Unassembled WGS sequence"/>
</dbReference>
<dbReference type="PANTHER" id="PTHR31623:SF86">
    <property type="entry name" value="DEACETYLVINDOLINE O-ACETYLTRANSFERASE"/>
    <property type="match status" value="1"/>
</dbReference>
<comment type="similarity">
    <text evidence="1">Belongs to the plant acyltransferase family.</text>
</comment>
<reference evidence="4" key="2">
    <citation type="submission" date="2020-06" db="EMBL/GenBank/DDBJ databases">
        <title>Helianthus annuus Genome sequencing and assembly Release 2.</title>
        <authorList>
            <person name="Gouzy J."/>
            <person name="Langlade N."/>
            <person name="Munos S."/>
        </authorList>
    </citation>
    <scope>NUCLEOTIDE SEQUENCE</scope>
    <source>
        <tissue evidence="4">Leaves</tissue>
    </source>
</reference>
<evidence type="ECO:0000256" key="1">
    <source>
        <dbReference type="ARBA" id="ARBA00009861"/>
    </source>
</evidence>
<gene>
    <name evidence="4" type="ORF">HanXRQr2_Chr13g0609581</name>
</gene>
<evidence type="ECO:0000256" key="3">
    <source>
        <dbReference type="ARBA" id="ARBA00023315"/>
    </source>
</evidence>